<dbReference type="HOGENOM" id="CLU_055108_1_0_0"/>
<dbReference type="Proteomes" id="UP000019151">
    <property type="component" value="Chromosome"/>
</dbReference>
<dbReference type="RefSeq" id="WP_025409751.1">
    <property type="nucleotide sequence ID" value="NZ_CP007128.1"/>
</dbReference>
<protein>
    <recommendedName>
        <fullName evidence="3">SGNH hydrolase-type esterase domain-containing protein</fullName>
    </recommendedName>
</protein>
<dbReference type="STRING" id="861299.J421_0669"/>
<evidence type="ECO:0000313" key="2">
    <source>
        <dbReference type="Proteomes" id="UP000019151"/>
    </source>
</evidence>
<evidence type="ECO:0008006" key="3">
    <source>
        <dbReference type="Google" id="ProtNLM"/>
    </source>
</evidence>
<dbReference type="InterPro" id="IPR036514">
    <property type="entry name" value="SGNH_hydro_sf"/>
</dbReference>
<dbReference type="InParanoid" id="W0RBQ4"/>
<dbReference type="AlphaFoldDB" id="W0RBQ4"/>
<gene>
    <name evidence="1" type="ORF">J421_0669</name>
</gene>
<dbReference type="Gene3D" id="3.40.50.1110">
    <property type="entry name" value="SGNH hydrolase"/>
    <property type="match status" value="1"/>
</dbReference>
<dbReference type="GO" id="GO:0016788">
    <property type="term" value="F:hydrolase activity, acting on ester bonds"/>
    <property type="evidence" value="ECO:0007669"/>
    <property type="project" value="UniProtKB-ARBA"/>
</dbReference>
<evidence type="ECO:0000313" key="1">
    <source>
        <dbReference type="EMBL" id="AHG88206.1"/>
    </source>
</evidence>
<dbReference type="SUPFAM" id="SSF52266">
    <property type="entry name" value="SGNH hydrolase"/>
    <property type="match status" value="1"/>
</dbReference>
<sequence length="207" mass="22196">MNVLFVGNSFTARNDVPALLASLAEWAGERVTHDLIWAGGASLKMHWNKGVAAERIATGAYDVVVLQEQSTLPVKNAKRFHENVRLFDEAVRASGARLALYMTWARRHAPETQRTLTDAYEAIGAELGALVVPVGVAWERVLARPDAPSLYDTDGSHPSPAGSYLAACTFLAALLGKNPTGAPVHVRGLEPDAATLLQTTAWEAARG</sequence>
<accession>W0RBQ4</accession>
<keyword evidence="2" id="KW-1185">Reference proteome</keyword>
<dbReference type="EMBL" id="CP007128">
    <property type="protein sequence ID" value="AHG88206.1"/>
    <property type="molecule type" value="Genomic_DNA"/>
</dbReference>
<name>W0RBQ4_9BACT</name>
<dbReference type="CDD" id="cd00229">
    <property type="entry name" value="SGNH_hydrolase"/>
    <property type="match status" value="1"/>
</dbReference>
<dbReference type="OrthoDB" id="9792428at2"/>
<proteinExistence type="predicted"/>
<dbReference type="KEGG" id="gba:J421_0669"/>
<dbReference type="eggNOG" id="COG2755">
    <property type="taxonomic scope" value="Bacteria"/>
</dbReference>
<reference evidence="1 2" key="1">
    <citation type="journal article" date="2014" name="Genome Announc.">
        <title>Genome Sequence and Methylome of Soil Bacterium Gemmatirosa kalamazoonensis KBS708T, a Member of the Rarely Cultivated Gemmatimonadetes Phylum.</title>
        <authorList>
            <person name="Debruyn J.M."/>
            <person name="Radosevich M."/>
            <person name="Wommack K.E."/>
            <person name="Polson S.W."/>
            <person name="Hauser L.J."/>
            <person name="Fawaz M.N."/>
            <person name="Korlach J."/>
            <person name="Tsai Y.C."/>
        </authorList>
    </citation>
    <scope>NUCLEOTIDE SEQUENCE [LARGE SCALE GENOMIC DNA]</scope>
    <source>
        <strain evidence="1 2">KBS708</strain>
    </source>
</reference>
<dbReference type="PATRIC" id="fig|861299.3.peg.681"/>
<organism evidence="1 2">
    <name type="scientific">Gemmatirosa kalamazoonensis</name>
    <dbReference type="NCBI Taxonomy" id="861299"/>
    <lineage>
        <taxon>Bacteria</taxon>
        <taxon>Pseudomonadati</taxon>
        <taxon>Gemmatimonadota</taxon>
        <taxon>Gemmatimonadia</taxon>
        <taxon>Gemmatimonadales</taxon>
        <taxon>Gemmatimonadaceae</taxon>
        <taxon>Gemmatirosa</taxon>
    </lineage>
</organism>